<dbReference type="EMBL" id="JAGTTL010000036">
    <property type="protein sequence ID" value="KAK6293905.1"/>
    <property type="molecule type" value="Genomic_DNA"/>
</dbReference>
<keyword evidence="3" id="KW-1185">Reference proteome</keyword>
<accession>A0AAN8KXL1</accession>
<feature type="compositionally biased region" description="Basic and acidic residues" evidence="1">
    <location>
        <begin position="1"/>
        <end position="15"/>
    </location>
</feature>
<comment type="caution">
    <text evidence="2">The sequence shown here is derived from an EMBL/GenBank/DDBJ whole genome shotgun (WGS) entry which is preliminary data.</text>
</comment>
<evidence type="ECO:0000313" key="3">
    <source>
        <dbReference type="Proteomes" id="UP001356427"/>
    </source>
</evidence>
<dbReference type="Proteomes" id="UP001356427">
    <property type="component" value="Unassembled WGS sequence"/>
</dbReference>
<reference evidence="2 3" key="1">
    <citation type="submission" date="2021-04" db="EMBL/GenBank/DDBJ databases">
        <authorList>
            <person name="De Guttry C."/>
            <person name="Zahm M."/>
            <person name="Klopp C."/>
            <person name="Cabau C."/>
            <person name="Louis A."/>
            <person name="Berthelot C."/>
            <person name="Parey E."/>
            <person name="Roest Crollius H."/>
            <person name="Montfort J."/>
            <person name="Robinson-Rechavi M."/>
            <person name="Bucao C."/>
            <person name="Bouchez O."/>
            <person name="Gislard M."/>
            <person name="Lluch J."/>
            <person name="Milhes M."/>
            <person name="Lampietro C."/>
            <person name="Lopez Roques C."/>
            <person name="Donnadieu C."/>
            <person name="Braasch I."/>
            <person name="Desvignes T."/>
            <person name="Postlethwait J."/>
            <person name="Bobe J."/>
            <person name="Wedekind C."/>
            <person name="Guiguen Y."/>
        </authorList>
    </citation>
    <scope>NUCLEOTIDE SEQUENCE [LARGE SCALE GENOMIC DNA]</scope>
    <source>
        <strain evidence="2">Cs_M1</strain>
        <tissue evidence="2">Blood</tissue>
    </source>
</reference>
<feature type="region of interest" description="Disordered" evidence="1">
    <location>
        <begin position="1"/>
        <end position="42"/>
    </location>
</feature>
<evidence type="ECO:0000313" key="2">
    <source>
        <dbReference type="EMBL" id="KAK6293905.1"/>
    </source>
</evidence>
<gene>
    <name evidence="2" type="ORF">J4Q44_G00362310</name>
</gene>
<proteinExistence type="predicted"/>
<name>A0AAN8KXL1_9TELE</name>
<sequence>MGWRRWEERERRRGAPGEGGGGRRGRGDGVLQGREDSGKKPKKASYFLPFHLRKKFVFSWTSNLSQLQIVTACVSSTVREAVVVLGLWGLFSQPPPLVPSQHQERDLRL</sequence>
<evidence type="ECO:0000256" key="1">
    <source>
        <dbReference type="SAM" id="MobiDB-lite"/>
    </source>
</evidence>
<protein>
    <submittedName>
        <fullName evidence="2">Uncharacterized protein</fullName>
    </submittedName>
</protein>
<organism evidence="2 3">
    <name type="scientific">Coregonus suidteri</name>
    <dbReference type="NCBI Taxonomy" id="861788"/>
    <lineage>
        <taxon>Eukaryota</taxon>
        <taxon>Metazoa</taxon>
        <taxon>Chordata</taxon>
        <taxon>Craniata</taxon>
        <taxon>Vertebrata</taxon>
        <taxon>Euteleostomi</taxon>
        <taxon>Actinopterygii</taxon>
        <taxon>Neopterygii</taxon>
        <taxon>Teleostei</taxon>
        <taxon>Protacanthopterygii</taxon>
        <taxon>Salmoniformes</taxon>
        <taxon>Salmonidae</taxon>
        <taxon>Coregoninae</taxon>
        <taxon>Coregonus</taxon>
    </lineage>
</organism>
<dbReference type="AlphaFoldDB" id="A0AAN8KXL1"/>